<protein>
    <submittedName>
        <fullName evidence="3">Conjugal transfer protein</fullName>
    </submittedName>
</protein>
<evidence type="ECO:0000313" key="3">
    <source>
        <dbReference type="EMBL" id="MBD3932071.1"/>
    </source>
</evidence>
<accession>A0A927ID95</accession>
<dbReference type="Pfam" id="PF12642">
    <property type="entry name" value="TpcC"/>
    <property type="match status" value="1"/>
</dbReference>
<organism evidence="3 4">
    <name type="scientific">Streptomyces chumphonensis</name>
    <dbReference type="NCBI Taxonomy" id="1214925"/>
    <lineage>
        <taxon>Bacteria</taxon>
        <taxon>Bacillati</taxon>
        <taxon>Actinomycetota</taxon>
        <taxon>Actinomycetes</taxon>
        <taxon>Kitasatosporales</taxon>
        <taxon>Streptomycetaceae</taxon>
        <taxon>Streptomyces</taxon>
    </lineage>
</organism>
<sequence length="496" mass="51762">MTTPPQGSTQPPEEPRRAAHGGAPAEQDGRAQAHLPPLTEDMVIRRRTGPSERVRGLAGRRKQLSEPAPPGEAWTPTVRAEPAPSLPEPGTGTADGTAGDRGGRGRKGRTGGKGRDRRGRRPAGREGKRKRAPETADAPGDGGTAGTSGKAPKGRVVSPARKWAGARRPVMARRFLGVLAVLLLFFLTVTVNGKATPADVRAIVDGQAEPEQDTFPDGAAQLWAAPVVKAFATYDAELAEQRSQALAPYAINGLDPQLGWNGSGRQSVLDMVIGRDVQRTGEDRGTVHATVQIQDGSWRCVAVPLYVARREGTTSFGLTGAPVYTSCSGITTPPERQGGADNDTELAATFATELLPPFMAAWQQGDKTNLKRYLLPGVTSFGLGGAFTGSGTGGRPTVDDVFVPVPKKGGSGDRRTVTFTVTMLGLDGESAQTSRYSVAAQRKDGQWYFAGDPTPPVGGTVGGGGGVPEVRPTEGPADLFSPSQSPTASPEGNPAD</sequence>
<dbReference type="EMBL" id="JACXYU010000004">
    <property type="protein sequence ID" value="MBD3932071.1"/>
    <property type="molecule type" value="Genomic_DNA"/>
</dbReference>
<keyword evidence="2" id="KW-1133">Transmembrane helix</keyword>
<evidence type="ECO:0000313" key="4">
    <source>
        <dbReference type="Proteomes" id="UP000632289"/>
    </source>
</evidence>
<dbReference type="RefSeq" id="WP_191209370.1">
    <property type="nucleotide sequence ID" value="NZ_BAABKL010000050.1"/>
</dbReference>
<dbReference type="InterPro" id="IPR024735">
    <property type="entry name" value="TcpC"/>
</dbReference>
<proteinExistence type="predicted"/>
<reference evidence="3" key="1">
    <citation type="submission" date="2020-09" db="EMBL/GenBank/DDBJ databases">
        <title>Secondary metabolite and genome analysis of marine Streptomyces chumphonensis KK1-2T.</title>
        <authorList>
            <person name="Phongsopitanun W."/>
            <person name="Kanchanasin P."/>
            <person name="Pittayakhajonwut P."/>
            <person name="Suwanborirux K."/>
            <person name="Tanasupawat S."/>
        </authorList>
    </citation>
    <scope>NUCLEOTIDE SEQUENCE</scope>
    <source>
        <strain evidence="3">KK1-2</strain>
    </source>
</reference>
<keyword evidence="2" id="KW-0812">Transmembrane</keyword>
<name>A0A927ID95_9ACTN</name>
<feature type="compositionally biased region" description="Low complexity" evidence="1">
    <location>
        <begin position="88"/>
        <end position="97"/>
    </location>
</feature>
<comment type="caution">
    <text evidence="3">The sequence shown here is derived from an EMBL/GenBank/DDBJ whole genome shotgun (WGS) entry which is preliminary data.</text>
</comment>
<keyword evidence="4" id="KW-1185">Reference proteome</keyword>
<feature type="region of interest" description="Disordered" evidence="1">
    <location>
        <begin position="1"/>
        <end position="164"/>
    </location>
</feature>
<keyword evidence="2" id="KW-0472">Membrane</keyword>
<feature type="compositionally biased region" description="Polar residues" evidence="1">
    <location>
        <begin position="1"/>
        <end position="11"/>
    </location>
</feature>
<evidence type="ECO:0000256" key="2">
    <source>
        <dbReference type="SAM" id="Phobius"/>
    </source>
</evidence>
<feature type="compositionally biased region" description="Basic residues" evidence="1">
    <location>
        <begin position="104"/>
        <end position="131"/>
    </location>
</feature>
<dbReference type="Proteomes" id="UP000632289">
    <property type="component" value="Unassembled WGS sequence"/>
</dbReference>
<gene>
    <name evidence="3" type="ORF">IF129_10955</name>
</gene>
<feature type="compositionally biased region" description="Polar residues" evidence="1">
    <location>
        <begin position="481"/>
        <end position="490"/>
    </location>
</feature>
<feature type="transmembrane region" description="Helical" evidence="2">
    <location>
        <begin position="171"/>
        <end position="191"/>
    </location>
</feature>
<evidence type="ECO:0000256" key="1">
    <source>
        <dbReference type="SAM" id="MobiDB-lite"/>
    </source>
</evidence>
<feature type="region of interest" description="Disordered" evidence="1">
    <location>
        <begin position="448"/>
        <end position="496"/>
    </location>
</feature>
<dbReference type="AlphaFoldDB" id="A0A927ID95"/>